<dbReference type="SUPFAM" id="SSF56436">
    <property type="entry name" value="C-type lectin-like"/>
    <property type="match status" value="1"/>
</dbReference>
<name>A0A813M916_9BILA</name>
<sequence length="226" mass="26409">MFYVFVILNLLNFYLNPVLNTNYFDEDSKFLTKIYATIDDNSTILSSRITTKLSCLQTCLENFYCMYAKYEGEICSLYLHDAFDFLGSSNNKIIYKKNIFEYQQEFNTDLYQNFSNQECLNTTEFWSLGKNSCQPCKPGPKTKHERDFFIQKFPSQKAYVDSTITKLGQIFKWPDGSNVVGFEKGQPNNYHHASILKEKHVEIRSNGYFNDVSGRNNYSLTICQHD</sequence>
<dbReference type="Pfam" id="PF08277">
    <property type="entry name" value="PAN_3"/>
    <property type="match status" value="1"/>
</dbReference>
<protein>
    <recommendedName>
        <fullName evidence="2">PAN-3 domain-containing protein</fullName>
    </recommendedName>
</protein>
<gene>
    <name evidence="3" type="ORF">OXX778_LOCUS1412</name>
</gene>
<dbReference type="Gene3D" id="3.10.100.10">
    <property type="entry name" value="Mannose-Binding Protein A, subunit A"/>
    <property type="match status" value="1"/>
</dbReference>
<reference evidence="3" key="1">
    <citation type="submission" date="2021-02" db="EMBL/GenBank/DDBJ databases">
        <authorList>
            <person name="Nowell W R."/>
        </authorList>
    </citation>
    <scope>NUCLEOTIDE SEQUENCE</scope>
    <source>
        <strain evidence="3">Ploen Becks lab</strain>
    </source>
</reference>
<organism evidence="3 4">
    <name type="scientific">Brachionus calyciflorus</name>
    <dbReference type="NCBI Taxonomy" id="104777"/>
    <lineage>
        <taxon>Eukaryota</taxon>
        <taxon>Metazoa</taxon>
        <taxon>Spiralia</taxon>
        <taxon>Gnathifera</taxon>
        <taxon>Rotifera</taxon>
        <taxon>Eurotatoria</taxon>
        <taxon>Monogononta</taxon>
        <taxon>Pseudotrocha</taxon>
        <taxon>Ploima</taxon>
        <taxon>Brachionidae</taxon>
        <taxon>Brachionus</taxon>
    </lineage>
</organism>
<keyword evidence="4" id="KW-1185">Reference proteome</keyword>
<dbReference type="InterPro" id="IPR016186">
    <property type="entry name" value="C-type_lectin-like/link_sf"/>
</dbReference>
<accession>A0A813M916</accession>
<evidence type="ECO:0000313" key="4">
    <source>
        <dbReference type="Proteomes" id="UP000663879"/>
    </source>
</evidence>
<keyword evidence="1" id="KW-0732">Signal</keyword>
<dbReference type="InterPro" id="IPR016187">
    <property type="entry name" value="CTDL_fold"/>
</dbReference>
<evidence type="ECO:0000256" key="1">
    <source>
        <dbReference type="SAM" id="SignalP"/>
    </source>
</evidence>
<dbReference type="Proteomes" id="UP000663879">
    <property type="component" value="Unassembled WGS sequence"/>
</dbReference>
<feature type="domain" description="PAN-3" evidence="2">
    <location>
        <begin position="33"/>
        <end position="86"/>
    </location>
</feature>
<evidence type="ECO:0000313" key="3">
    <source>
        <dbReference type="EMBL" id="CAF0714008.1"/>
    </source>
</evidence>
<proteinExistence type="predicted"/>
<dbReference type="InterPro" id="IPR006583">
    <property type="entry name" value="PAN-3_domain"/>
</dbReference>
<evidence type="ECO:0000259" key="2">
    <source>
        <dbReference type="Pfam" id="PF08277"/>
    </source>
</evidence>
<feature type="signal peptide" evidence="1">
    <location>
        <begin position="1"/>
        <end position="20"/>
    </location>
</feature>
<dbReference type="EMBL" id="CAJNOC010000089">
    <property type="protein sequence ID" value="CAF0714008.1"/>
    <property type="molecule type" value="Genomic_DNA"/>
</dbReference>
<comment type="caution">
    <text evidence="3">The sequence shown here is derived from an EMBL/GenBank/DDBJ whole genome shotgun (WGS) entry which is preliminary data.</text>
</comment>
<dbReference type="AlphaFoldDB" id="A0A813M916"/>
<feature type="chain" id="PRO_5032646893" description="PAN-3 domain-containing protein" evidence="1">
    <location>
        <begin position="21"/>
        <end position="226"/>
    </location>
</feature>